<dbReference type="FunFam" id="3.90.70.10:FF:000005">
    <property type="entry name" value="Ubiquitin carboxyl-terminal hydrolase 7"/>
    <property type="match status" value="1"/>
</dbReference>
<dbReference type="InterPro" id="IPR038765">
    <property type="entry name" value="Papain-like_cys_pep_sf"/>
</dbReference>
<dbReference type="GO" id="GO:0140492">
    <property type="term" value="F:metal-dependent deubiquitinase activity"/>
    <property type="evidence" value="ECO:0007669"/>
    <property type="project" value="UniProtKB-ARBA"/>
</dbReference>
<dbReference type="Gene3D" id="3.90.70.10">
    <property type="entry name" value="Cysteine proteinases"/>
    <property type="match status" value="1"/>
</dbReference>
<evidence type="ECO:0000259" key="13">
    <source>
        <dbReference type="PROSITE" id="PS50866"/>
    </source>
</evidence>
<dbReference type="CDD" id="cd02659">
    <property type="entry name" value="peptidase_C19C"/>
    <property type="match status" value="1"/>
</dbReference>
<keyword evidence="8" id="KW-0788">Thiol protease</keyword>
<evidence type="ECO:0000313" key="14">
    <source>
        <dbReference type="EMBL" id="KIM99530.1"/>
    </source>
</evidence>
<keyword evidence="9" id="KW-0539">Nucleus</keyword>
<dbReference type="GO" id="GO:0031647">
    <property type="term" value="P:regulation of protein stability"/>
    <property type="evidence" value="ECO:0007669"/>
    <property type="project" value="TreeGrafter"/>
</dbReference>
<dbReference type="Proteomes" id="UP000054321">
    <property type="component" value="Unassembled WGS sequence"/>
</dbReference>
<keyword evidence="6" id="KW-0833">Ubl conjugation pathway</keyword>
<evidence type="ECO:0000256" key="7">
    <source>
        <dbReference type="ARBA" id="ARBA00022801"/>
    </source>
</evidence>
<dbReference type="EMBL" id="KN832878">
    <property type="protein sequence ID" value="KIM99530.1"/>
    <property type="molecule type" value="Genomic_DNA"/>
</dbReference>
<reference evidence="15" key="2">
    <citation type="submission" date="2015-01" db="EMBL/GenBank/DDBJ databases">
        <title>Evolutionary Origins and Diversification of the Mycorrhizal Mutualists.</title>
        <authorList>
            <consortium name="DOE Joint Genome Institute"/>
            <consortium name="Mycorrhizal Genomics Consortium"/>
            <person name="Kohler A."/>
            <person name="Kuo A."/>
            <person name="Nagy L.G."/>
            <person name="Floudas D."/>
            <person name="Copeland A."/>
            <person name="Barry K.W."/>
            <person name="Cichocki N."/>
            <person name="Veneault-Fourrey C."/>
            <person name="LaButti K."/>
            <person name="Lindquist E.A."/>
            <person name="Lipzen A."/>
            <person name="Lundell T."/>
            <person name="Morin E."/>
            <person name="Murat C."/>
            <person name="Riley R."/>
            <person name="Ohm R."/>
            <person name="Sun H."/>
            <person name="Tunlid A."/>
            <person name="Henrissat B."/>
            <person name="Grigoriev I.V."/>
            <person name="Hibbett D.S."/>
            <person name="Martin F."/>
        </authorList>
    </citation>
    <scope>NUCLEOTIDE SEQUENCE [LARGE SCALE GENOMIC DNA]</scope>
    <source>
        <strain evidence="15">Zn</strain>
    </source>
</reference>
<dbReference type="GO" id="GO:0005829">
    <property type="term" value="C:cytosol"/>
    <property type="evidence" value="ECO:0007669"/>
    <property type="project" value="TreeGrafter"/>
</dbReference>
<dbReference type="InterPro" id="IPR002083">
    <property type="entry name" value="MATH/TRAF_dom"/>
</dbReference>
<keyword evidence="5" id="KW-0645">Protease</keyword>
<dbReference type="FunCoup" id="A0A0C3GTY8">
    <property type="interactions" value="1442"/>
</dbReference>
<evidence type="ECO:0000256" key="2">
    <source>
        <dbReference type="ARBA" id="ARBA00004123"/>
    </source>
</evidence>
<dbReference type="SMART" id="SM00061">
    <property type="entry name" value="MATH"/>
    <property type="match status" value="1"/>
</dbReference>
<evidence type="ECO:0000256" key="4">
    <source>
        <dbReference type="ARBA" id="ARBA00012759"/>
    </source>
</evidence>
<dbReference type="EC" id="3.4.19.12" evidence="4"/>
<dbReference type="GO" id="GO:0006508">
    <property type="term" value="P:proteolysis"/>
    <property type="evidence" value="ECO:0007669"/>
    <property type="project" value="UniProtKB-KW"/>
</dbReference>
<dbReference type="Pfam" id="PF01105">
    <property type="entry name" value="EMP24_GP25L"/>
    <property type="match status" value="1"/>
</dbReference>
<comment type="subcellular location">
    <subcellularLocation>
        <location evidence="2">Nucleus</location>
    </subcellularLocation>
</comment>
<gene>
    <name evidence="14" type="ORF">OIDMADRAFT_125921</name>
</gene>
<sequence>MNPVRVPYPTSIPLRSKLPHEISHTKYPSLGLQAYDADMEPSNEMLVDPDDYVTEEPESEKDEVAIINPEQLDNDMDMPDRIRADDYDLIKEIVLPPLAEQPPIMAEAVHTWHIENWRSLPRREHGPIFEAGGFPWRVLMFPTGNNVDHASFYLEHGYSDGKPPDDFVCCVQFGLVLWNPNDPTLYTHHTAHHRFTKEEGDWGFTRFVELRRLWSVPWEDSRRPLVENEEANMTAYVRVVKDETGVLWHNFHHYDSKTETGYVGLKNQGATCYLNSLIQSLYFTNAFRKAVYQIPTQNEETLTNSAYTLQRLFYQLQTSNNAVGTNELTKSFGWETRHIFEQQDVQELSRKLMERMEEKMKGTDAENVLPKLFCGKLRTYISCINVDYESRRVEDFWDVQLNVIGNKDIIESFKDYIQVETMDGENQYFAGDQFKLQDANKGVIFESFPDVLNLQLKRFQYDIERDAMMKINDRYEFPETFDVSPYLSDEADKSESYVYQLHSVLVHSGDLNAGHYYAFIKPTKDGWFYKFDDDRVTKATMREVLEDNYGGEYIPPNVRQSSLQKTAPVMRQNSAYMLVYVRQTRVDDILLSVTKDDTPPHLQRKLDEEAAEREARRKEREEAHLYLNVRVVTDDTFRAYTGTDLTAWDLKHEFDPSAPRSYRLLRKTTIQELIEIIAEDTKDEPKRMRVWCMVNRQNKTVRPDAPITDPDMTIEEAHHKLSGSKTQDLRLWAESLDETSSGAELRASTNSPGPNGTISKTDIIVLFLKWFDVEKQTISGAGHIYISRDKKVEELVPEITRKMGWAEKTESGERLQLKLFEEIKPAMIEPMKAKSSLKAAELQDGDIVCFQKAPDKRGSEPISSESEQESISHLTSQLSITDGSGRSTLSKVSHSQLDHIDDARVFYDFLLHRRFVKFFPHPRTATPEQEPFTLPLSGKHEYDQVATKVGEKLKIDPTHLRFWTINVTTGNPKATVKRVQTLQTILNPPYSTFSNNNQRSDALYYELLDMSLSELDTKKALKIVWLSEGITKEEVFEILVPKSGNVGDIVAALIQKAQLEDEGTAGQIRVFETHSNKIHRELSRENGLNTITDYIQLMAERAPKDDVETDTTLYIYAFHYHNDPSKSHGIPFKFHYLQRNRDTCHHYSPPTTTTMRLSTLSCSLLACISPLVSATALTYKLAAHEKACFYAKVEEKGAKVAFYFAVQAGGSFDVDYEVTGPNEKVILDGEKERQGDFVFTALDSGDYKFCFNNQMSTFAEKFVDFEIAVENEVRASIPSKQGTSPEQTSALEESIFKLSGQLSTITRNQKYFRTRENRNFSTVRSTERRIFNFSVIESLMMMCMAGLQVFIVRFFFQVCLASFGKFSPIASWILITGYRELGRDMCEGLDQILKAQGLYFCIGGVDDSYVFYGGVTKERK</sequence>
<keyword evidence="7" id="KW-0378">Hydrolase</keyword>
<dbReference type="PROSITE" id="PS50144">
    <property type="entry name" value="MATH"/>
    <property type="match status" value="1"/>
</dbReference>
<dbReference type="Gene3D" id="2.60.210.10">
    <property type="entry name" value="Apoptosis, Tumor Necrosis Factor Receptor Associated Protein 2, Chain A"/>
    <property type="match status" value="1"/>
</dbReference>
<dbReference type="FunFam" id="2.60.210.10:FF:000011">
    <property type="entry name" value="Ubiquitin carboxyl-terminal hydrolase 7"/>
    <property type="match status" value="1"/>
</dbReference>
<dbReference type="InterPro" id="IPR009038">
    <property type="entry name" value="GOLD_dom"/>
</dbReference>
<dbReference type="SUPFAM" id="SSF49599">
    <property type="entry name" value="TRAF domain-like"/>
    <property type="match status" value="1"/>
</dbReference>
<accession>A0A0C3GTY8</accession>
<dbReference type="SMART" id="SM01190">
    <property type="entry name" value="EMP24_GP25L"/>
    <property type="match status" value="1"/>
</dbReference>
<dbReference type="PROSITE" id="PS00973">
    <property type="entry name" value="USP_2"/>
    <property type="match status" value="1"/>
</dbReference>
<comment type="catalytic activity">
    <reaction evidence="1">
        <text>Thiol-dependent hydrolysis of ester, thioester, amide, peptide and isopeptide bonds formed by the C-terminal Gly of ubiquitin (a 76-residue protein attached to proteins as an intracellular targeting signal).</text>
        <dbReference type="EC" id="3.4.19.12"/>
    </reaction>
</comment>
<evidence type="ECO:0000256" key="9">
    <source>
        <dbReference type="ARBA" id="ARBA00023242"/>
    </source>
</evidence>
<dbReference type="InterPro" id="IPR024729">
    <property type="entry name" value="USP7_ICP0-binding_dom"/>
</dbReference>
<dbReference type="OrthoDB" id="289038at2759"/>
<dbReference type="GO" id="GO:0005634">
    <property type="term" value="C:nucleus"/>
    <property type="evidence" value="ECO:0007669"/>
    <property type="project" value="UniProtKB-SubCell"/>
</dbReference>
<feature type="domain" description="USP" evidence="12">
    <location>
        <begin position="263"/>
        <end position="583"/>
    </location>
</feature>
<dbReference type="HOGENOM" id="CLU_003532_2_1_1"/>
<feature type="region of interest" description="Disordered" evidence="10">
    <location>
        <begin position="854"/>
        <end position="876"/>
    </location>
</feature>
<evidence type="ECO:0000256" key="1">
    <source>
        <dbReference type="ARBA" id="ARBA00000707"/>
    </source>
</evidence>
<dbReference type="PROSITE" id="PS50866">
    <property type="entry name" value="GOLD"/>
    <property type="match status" value="1"/>
</dbReference>
<evidence type="ECO:0000259" key="12">
    <source>
        <dbReference type="PROSITE" id="PS50235"/>
    </source>
</evidence>
<dbReference type="PROSITE" id="PS50235">
    <property type="entry name" value="USP_3"/>
    <property type="match status" value="1"/>
</dbReference>
<comment type="similarity">
    <text evidence="3">Belongs to the peptidase C19 family.</text>
</comment>
<dbReference type="Pfam" id="PF22486">
    <property type="entry name" value="MATH_2"/>
    <property type="match status" value="1"/>
</dbReference>
<dbReference type="STRING" id="913774.A0A0C3GTY8"/>
<feature type="compositionally biased region" description="Low complexity" evidence="10">
    <location>
        <begin position="860"/>
        <end position="872"/>
    </location>
</feature>
<feature type="domain" description="MATH" evidence="11">
    <location>
        <begin position="107"/>
        <end position="237"/>
    </location>
</feature>
<evidence type="ECO:0000256" key="8">
    <source>
        <dbReference type="ARBA" id="ARBA00022807"/>
    </source>
</evidence>
<dbReference type="GO" id="GO:0004175">
    <property type="term" value="F:endopeptidase activity"/>
    <property type="evidence" value="ECO:0007669"/>
    <property type="project" value="UniProtKB-ARBA"/>
</dbReference>
<reference evidence="14 15" key="1">
    <citation type="submission" date="2014-04" db="EMBL/GenBank/DDBJ databases">
        <authorList>
            <consortium name="DOE Joint Genome Institute"/>
            <person name="Kuo A."/>
            <person name="Martino E."/>
            <person name="Perotto S."/>
            <person name="Kohler A."/>
            <person name="Nagy L.G."/>
            <person name="Floudas D."/>
            <person name="Copeland A."/>
            <person name="Barry K.W."/>
            <person name="Cichocki N."/>
            <person name="Veneault-Fourrey C."/>
            <person name="LaButti K."/>
            <person name="Lindquist E.A."/>
            <person name="Lipzen A."/>
            <person name="Lundell T."/>
            <person name="Morin E."/>
            <person name="Murat C."/>
            <person name="Sun H."/>
            <person name="Tunlid A."/>
            <person name="Henrissat B."/>
            <person name="Grigoriev I.V."/>
            <person name="Hibbett D.S."/>
            <person name="Martin F."/>
            <person name="Nordberg H.P."/>
            <person name="Cantor M.N."/>
            <person name="Hua S.X."/>
        </authorList>
    </citation>
    <scope>NUCLEOTIDE SEQUENCE [LARGE SCALE GENOMIC DNA]</scope>
    <source>
        <strain evidence="14 15">Zn</strain>
    </source>
</reference>
<dbReference type="InterPro" id="IPR018200">
    <property type="entry name" value="USP_CS"/>
</dbReference>
<dbReference type="PANTHER" id="PTHR24006:SF644">
    <property type="entry name" value="UBIQUITIN CARBOXYL-TERMINAL HYDROLASE 7"/>
    <property type="match status" value="1"/>
</dbReference>
<dbReference type="PROSITE" id="PS00972">
    <property type="entry name" value="USP_1"/>
    <property type="match status" value="1"/>
</dbReference>
<dbReference type="Gene3D" id="3.10.20.90">
    <property type="entry name" value="Phosphatidylinositol 3-kinase Catalytic Subunit, Chain A, domain 1"/>
    <property type="match status" value="2"/>
</dbReference>
<keyword evidence="15" id="KW-1185">Reference proteome</keyword>
<dbReference type="InterPro" id="IPR028889">
    <property type="entry name" value="USP"/>
</dbReference>
<evidence type="ECO:0000256" key="3">
    <source>
        <dbReference type="ARBA" id="ARBA00009085"/>
    </source>
</evidence>
<evidence type="ECO:0000259" key="11">
    <source>
        <dbReference type="PROSITE" id="PS50144"/>
    </source>
</evidence>
<dbReference type="InterPro" id="IPR029346">
    <property type="entry name" value="USP_C"/>
</dbReference>
<dbReference type="InterPro" id="IPR050164">
    <property type="entry name" value="Peptidase_C19"/>
</dbReference>
<evidence type="ECO:0000313" key="15">
    <source>
        <dbReference type="Proteomes" id="UP000054321"/>
    </source>
</evidence>
<evidence type="ECO:0000256" key="5">
    <source>
        <dbReference type="ARBA" id="ARBA00022670"/>
    </source>
</evidence>
<dbReference type="SUPFAM" id="SSF54001">
    <property type="entry name" value="Cysteine proteinases"/>
    <property type="match status" value="1"/>
</dbReference>
<dbReference type="PANTHER" id="PTHR24006">
    <property type="entry name" value="UBIQUITIN CARBOXYL-TERMINAL HYDROLASE"/>
    <property type="match status" value="1"/>
</dbReference>
<name>A0A0C3GTY8_OIDMZ</name>
<proteinExistence type="inferred from homology"/>
<dbReference type="InterPro" id="IPR008974">
    <property type="entry name" value="TRAF-like"/>
</dbReference>
<organism evidence="14 15">
    <name type="scientific">Oidiodendron maius (strain Zn)</name>
    <dbReference type="NCBI Taxonomy" id="913774"/>
    <lineage>
        <taxon>Eukaryota</taxon>
        <taxon>Fungi</taxon>
        <taxon>Dikarya</taxon>
        <taxon>Ascomycota</taxon>
        <taxon>Pezizomycotina</taxon>
        <taxon>Leotiomycetes</taxon>
        <taxon>Leotiomycetes incertae sedis</taxon>
        <taxon>Myxotrichaceae</taxon>
        <taxon>Oidiodendron</taxon>
    </lineage>
</organism>
<feature type="domain" description="GOLD" evidence="13">
    <location>
        <begin position="1186"/>
        <end position="1269"/>
    </location>
</feature>
<dbReference type="GO" id="GO:0004843">
    <property type="term" value="F:cysteine-type deubiquitinase activity"/>
    <property type="evidence" value="ECO:0007669"/>
    <property type="project" value="UniProtKB-EC"/>
</dbReference>
<dbReference type="Pfam" id="PF12436">
    <property type="entry name" value="USP7_ICP0_bdg"/>
    <property type="match status" value="1"/>
</dbReference>
<dbReference type="InterPro" id="IPR036598">
    <property type="entry name" value="GOLD_dom_sf"/>
</dbReference>
<dbReference type="Pfam" id="PF14533">
    <property type="entry name" value="USP7_C2"/>
    <property type="match status" value="1"/>
</dbReference>
<dbReference type="InterPro" id="IPR001394">
    <property type="entry name" value="Peptidase_C19_UCH"/>
</dbReference>
<protein>
    <recommendedName>
        <fullName evidence="4">ubiquitinyl hydrolase 1</fullName>
        <ecNumber evidence="4">3.4.19.12</ecNumber>
    </recommendedName>
</protein>
<evidence type="ECO:0000256" key="6">
    <source>
        <dbReference type="ARBA" id="ARBA00022786"/>
    </source>
</evidence>
<dbReference type="InParanoid" id="A0A0C3GTY8"/>
<dbReference type="GO" id="GO:0016579">
    <property type="term" value="P:protein deubiquitination"/>
    <property type="evidence" value="ECO:0007669"/>
    <property type="project" value="InterPro"/>
</dbReference>
<dbReference type="Pfam" id="PF00443">
    <property type="entry name" value="UCH"/>
    <property type="match status" value="1"/>
</dbReference>
<dbReference type="SUPFAM" id="SSF101576">
    <property type="entry name" value="Supernatant protein factor (SPF), C-terminal domain"/>
    <property type="match status" value="1"/>
</dbReference>
<evidence type="ECO:0000256" key="10">
    <source>
        <dbReference type="SAM" id="MobiDB-lite"/>
    </source>
</evidence>